<accession>A0A6L6YMH6</accession>
<organism evidence="1 2">
    <name type="scientific">Parasutterella muris</name>
    <dbReference type="NCBI Taxonomy" id="2565572"/>
    <lineage>
        <taxon>Bacteria</taxon>
        <taxon>Pseudomonadati</taxon>
        <taxon>Pseudomonadota</taxon>
        <taxon>Betaproteobacteria</taxon>
        <taxon>Burkholderiales</taxon>
        <taxon>Sutterellaceae</taxon>
        <taxon>Parasutterella</taxon>
    </lineage>
</organism>
<dbReference type="AlphaFoldDB" id="A0A6L6YMH6"/>
<evidence type="ECO:0000313" key="2">
    <source>
        <dbReference type="Proteomes" id="UP000472580"/>
    </source>
</evidence>
<sequence length="66" mass="6867">MVSNPGAVFTINDSNFDALAATDCAVADGGVMVPDNLKSIVNGGGGNQPHNNLPPYVVTYCWKRTA</sequence>
<proteinExistence type="predicted"/>
<gene>
    <name evidence="1" type="ORF">E5987_04055</name>
</gene>
<name>A0A6L6YMH6_9BURK</name>
<dbReference type="OrthoDB" id="9810174at2"/>
<evidence type="ECO:0000313" key="1">
    <source>
        <dbReference type="EMBL" id="MVX56381.1"/>
    </source>
</evidence>
<reference evidence="1 2" key="1">
    <citation type="submission" date="2019-12" db="EMBL/GenBank/DDBJ databases">
        <title>Microbes associate with the intestines of laboratory mice.</title>
        <authorList>
            <person name="Navarre W."/>
            <person name="Wong E."/>
        </authorList>
    </citation>
    <scope>NUCLEOTIDE SEQUENCE [LARGE SCALE GENOMIC DNA]</scope>
    <source>
        <strain evidence="1 2">NM82_D38</strain>
    </source>
</reference>
<keyword evidence="2" id="KW-1185">Reference proteome</keyword>
<dbReference type="EMBL" id="WSRP01000009">
    <property type="protein sequence ID" value="MVX56381.1"/>
    <property type="molecule type" value="Genomic_DNA"/>
</dbReference>
<comment type="caution">
    <text evidence="1">The sequence shown here is derived from an EMBL/GenBank/DDBJ whole genome shotgun (WGS) entry which is preliminary data.</text>
</comment>
<dbReference type="Proteomes" id="UP000472580">
    <property type="component" value="Unassembled WGS sequence"/>
</dbReference>
<protein>
    <submittedName>
        <fullName evidence="1">Uncharacterized protein</fullName>
    </submittedName>
</protein>